<evidence type="ECO:0000256" key="7">
    <source>
        <dbReference type="ARBA" id="ARBA00022989"/>
    </source>
</evidence>
<keyword evidence="2 9" id="KW-1003">Cell membrane</keyword>
<dbReference type="GO" id="GO:0006508">
    <property type="term" value="P:proteolysis"/>
    <property type="evidence" value="ECO:0007669"/>
    <property type="project" value="UniProtKB-KW"/>
</dbReference>
<evidence type="ECO:0000256" key="3">
    <source>
        <dbReference type="ARBA" id="ARBA00022670"/>
    </source>
</evidence>
<evidence type="ECO:0000256" key="1">
    <source>
        <dbReference type="ARBA" id="ARBA00006139"/>
    </source>
</evidence>
<evidence type="ECO:0000256" key="5">
    <source>
        <dbReference type="ARBA" id="ARBA00022750"/>
    </source>
</evidence>
<keyword evidence="7 9" id="KW-1133">Transmembrane helix</keyword>
<dbReference type="Pfam" id="PF01252">
    <property type="entry name" value="Peptidase_A8"/>
    <property type="match status" value="1"/>
</dbReference>
<protein>
    <recommendedName>
        <fullName evidence="9">Lipoprotein signal peptidase</fullName>
        <ecNumber evidence="9">3.4.23.36</ecNumber>
    </recommendedName>
    <alternativeName>
        <fullName evidence="9">Prolipoprotein signal peptidase</fullName>
    </alternativeName>
    <alternativeName>
        <fullName evidence="9">Signal peptidase II</fullName>
        <shortName evidence="9">SPase II</shortName>
    </alternativeName>
</protein>
<comment type="subcellular location">
    <subcellularLocation>
        <location evidence="9">Cell membrane</location>
        <topology evidence="9">Multi-pass membrane protein</topology>
    </subcellularLocation>
</comment>
<keyword evidence="4 9" id="KW-0812">Transmembrane</keyword>
<sequence length="185" mass="20090">MAGPGDRKLWLALIVFVIVADQLTKLAILSTPAFNAIDCLDVTVPCGQIELSSVFDLTMLWNRGISFGTFQSDGLMRWVLVLATSGIASAFIYWLLRAERWLTALSLALVVGGAIGNLIDRVRFGAVVDFLDFSGPWFGAHIASWPVGFPWVFNIADAAITVGAVLLFLDQFLMSRHSPDGKEGA</sequence>
<keyword evidence="6 9" id="KW-0378">Hydrolase</keyword>
<evidence type="ECO:0000313" key="13">
    <source>
        <dbReference type="Proteomes" id="UP000266385"/>
    </source>
</evidence>
<dbReference type="RefSeq" id="WP_119374661.1">
    <property type="nucleotide sequence ID" value="NZ_QWFX01000005.1"/>
</dbReference>
<accession>A0A399RLG5</accession>
<evidence type="ECO:0000256" key="2">
    <source>
        <dbReference type="ARBA" id="ARBA00022475"/>
    </source>
</evidence>
<evidence type="ECO:0000256" key="8">
    <source>
        <dbReference type="ARBA" id="ARBA00023136"/>
    </source>
</evidence>
<feature type="transmembrane region" description="Helical" evidence="9">
    <location>
        <begin position="75"/>
        <end position="96"/>
    </location>
</feature>
<gene>
    <name evidence="9 12" type="primary">lspA</name>
    <name evidence="12" type="ORF">D1223_01620</name>
</gene>
<dbReference type="Proteomes" id="UP000266385">
    <property type="component" value="Unassembled WGS sequence"/>
</dbReference>
<comment type="similarity">
    <text evidence="1 9 11">Belongs to the peptidase A8 family.</text>
</comment>
<keyword evidence="5 9" id="KW-0064">Aspartyl protease</keyword>
<dbReference type="PRINTS" id="PR00781">
    <property type="entry name" value="LIPOSIGPTASE"/>
</dbReference>
<feature type="active site" evidence="9">
    <location>
        <position position="157"/>
    </location>
</feature>
<evidence type="ECO:0000313" key="12">
    <source>
        <dbReference type="EMBL" id="RIJ32580.1"/>
    </source>
</evidence>
<dbReference type="PANTHER" id="PTHR33695">
    <property type="entry name" value="LIPOPROTEIN SIGNAL PEPTIDASE"/>
    <property type="match status" value="1"/>
</dbReference>
<reference evidence="12 13" key="1">
    <citation type="submission" date="2018-08" db="EMBL/GenBank/DDBJ databases">
        <title>Henriciella mobilis sp. nov., isolated from seawater.</title>
        <authorList>
            <person name="Cheng H."/>
            <person name="Wu Y.-H."/>
            <person name="Xu X.-W."/>
            <person name="Guo L.-L."/>
        </authorList>
    </citation>
    <scope>NUCLEOTIDE SEQUENCE [LARGE SCALE GENOMIC DNA]</scope>
    <source>
        <strain evidence="12 13">JN25</strain>
    </source>
</reference>
<dbReference type="AlphaFoldDB" id="A0A399RLG5"/>
<dbReference type="OrthoDB" id="9810259at2"/>
<dbReference type="UniPathway" id="UPA00665"/>
<comment type="catalytic activity">
    <reaction evidence="9 10">
        <text>Release of signal peptides from bacterial membrane prolipoproteins. Hydrolyzes -Xaa-Yaa-Zaa-|-(S,diacylglyceryl)Cys-, in which Xaa is hydrophobic (preferably Leu), and Yaa (Ala or Ser) and Zaa (Gly or Ala) have small, neutral side chains.</text>
        <dbReference type="EC" id="3.4.23.36"/>
    </reaction>
</comment>
<keyword evidence="8 9" id="KW-0472">Membrane</keyword>
<evidence type="ECO:0000256" key="6">
    <source>
        <dbReference type="ARBA" id="ARBA00022801"/>
    </source>
</evidence>
<dbReference type="InterPro" id="IPR001872">
    <property type="entry name" value="Peptidase_A8"/>
</dbReference>
<keyword evidence="3 9" id="KW-0645">Protease</keyword>
<organism evidence="12 13">
    <name type="scientific">Henriciella mobilis</name>
    <dbReference type="NCBI Taxonomy" id="2305467"/>
    <lineage>
        <taxon>Bacteria</taxon>
        <taxon>Pseudomonadati</taxon>
        <taxon>Pseudomonadota</taxon>
        <taxon>Alphaproteobacteria</taxon>
        <taxon>Hyphomonadales</taxon>
        <taxon>Hyphomonadaceae</taxon>
        <taxon>Henriciella</taxon>
    </lineage>
</organism>
<proteinExistence type="inferred from homology"/>
<dbReference type="PROSITE" id="PS00855">
    <property type="entry name" value="SPASE_II"/>
    <property type="match status" value="1"/>
</dbReference>
<dbReference type="EC" id="3.4.23.36" evidence="9"/>
<evidence type="ECO:0000256" key="4">
    <source>
        <dbReference type="ARBA" id="ARBA00022692"/>
    </source>
</evidence>
<dbReference type="PANTHER" id="PTHR33695:SF1">
    <property type="entry name" value="LIPOPROTEIN SIGNAL PEPTIDASE"/>
    <property type="match status" value="1"/>
</dbReference>
<comment type="pathway">
    <text evidence="9">Protein modification; lipoprotein biosynthesis (signal peptide cleavage).</text>
</comment>
<feature type="transmembrane region" description="Helical" evidence="9">
    <location>
        <begin position="151"/>
        <end position="169"/>
    </location>
</feature>
<evidence type="ECO:0000256" key="11">
    <source>
        <dbReference type="RuleBase" id="RU004181"/>
    </source>
</evidence>
<dbReference type="GO" id="GO:0005886">
    <property type="term" value="C:plasma membrane"/>
    <property type="evidence" value="ECO:0007669"/>
    <property type="project" value="UniProtKB-SubCell"/>
</dbReference>
<dbReference type="HAMAP" id="MF_00161">
    <property type="entry name" value="LspA"/>
    <property type="match status" value="1"/>
</dbReference>
<feature type="active site" evidence="9">
    <location>
        <position position="129"/>
    </location>
</feature>
<name>A0A399RLG5_9PROT</name>
<comment type="function">
    <text evidence="9 10">This protein specifically catalyzes the removal of signal peptides from prolipoproteins.</text>
</comment>
<comment type="caution">
    <text evidence="12">The sequence shown here is derived from an EMBL/GenBank/DDBJ whole genome shotgun (WGS) entry which is preliminary data.</text>
</comment>
<comment type="caution">
    <text evidence="9">Lacks conserved residue(s) required for the propagation of feature annotation.</text>
</comment>
<feature type="transmembrane region" description="Helical" evidence="9">
    <location>
        <begin position="101"/>
        <end position="119"/>
    </location>
</feature>
<keyword evidence="13" id="KW-1185">Reference proteome</keyword>
<evidence type="ECO:0000256" key="10">
    <source>
        <dbReference type="RuleBase" id="RU000594"/>
    </source>
</evidence>
<dbReference type="NCBIfam" id="TIGR00077">
    <property type="entry name" value="lspA"/>
    <property type="match status" value="1"/>
</dbReference>
<dbReference type="GO" id="GO:0004190">
    <property type="term" value="F:aspartic-type endopeptidase activity"/>
    <property type="evidence" value="ECO:0007669"/>
    <property type="project" value="UniProtKB-UniRule"/>
</dbReference>
<evidence type="ECO:0000256" key="9">
    <source>
        <dbReference type="HAMAP-Rule" id="MF_00161"/>
    </source>
</evidence>
<dbReference type="EMBL" id="QWFX01000005">
    <property type="protein sequence ID" value="RIJ32580.1"/>
    <property type="molecule type" value="Genomic_DNA"/>
</dbReference>